<dbReference type="PANTHER" id="PTHR45339:SF1">
    <property type="entry name" value="HYBRID SIGNAL TRANSDUCTION HISTIDINE KINASE J"/>
    <property type="match status" value="1"/>
</dbReference>
<evidence type="ECO:0000259" key="20">
    <source>
        <dbReference type="PROSITE" id="PS50113"/>
    </source>
</evidence>
<dbReference type="SUPFAM" id="SSF47226">
    <property type="entry name" value="Histidine-containing phosphotransfer domain, HPT domain"/>
    <property type="match status" value="1"/>
</dbReference>
<evidence type="ECO:0000259" key="17">
    <source>
        <dbReference type="PROSITE" id="PS50109"/>
    </source>
</evidence>
<dbReference type="PRINTS" id="PR00344">
    <property type="entry name" value="BCTRLSENSOR"/>
</dbReference>
<evidence type="ECO:0000256" key="4">
    <source>
        <dbReference type="ARBA" id="ARBA00018672"/>
    </source>
</evidence>
<dbReference type="InterPro" id="IPR036890">
    <property type="entry name" value="HATPase_C_sf"/>
</dbReference>
<keyword evidence="16" id="KW-0175">Coiled coil</keyword>
<dbReference type="InterPro" id="IPR001789">
    <property type="entry name" value="Sig_transdc_resp-reg_receiver"/>
</dbReference>
<dbReference type="SUPFAM" id="SSF47384">
    <property type="entry name" value="Homodimeric domain of signal transducing histidine kinase"/>
    <property type="match status" value="1"/>
</dbReference>
<keyword evidence="7" id="KW-0812">Transmembrane</keyword>
<dbReference type="SMART" id="SM00448">
    <property type="entry name" value="REC"/>
    <property type="match status" value="1"/>
</dbReference>
<dbReference type="CDD" id="cd00130">
    <property type="entry name" value="PAS"/>
    <property type="match status" value="3"/>
</dbReference>
<dbReference type="InterPro" id="IPR036641">
    <property type="entry name" value="HPT_dom_sf"/>
</dbReference>
<sequence length="1027" mass="117697">MENSNLNSNSELENFRAIFEYAPIGMIIMDDSNSITRVNLAASKLFNKDRSLVIGSKFGDALSCLNSVKGADGCGSSEHCNECSMCNMFTKVSNTRVAYHGIEVQHTIIVDEKEKQNWYRVNADPVIMNKKKCIVISLDDITEKKLLEKRIAKSRDFYLTIFENYPMLIWRSDKNGKRNYYNKTWLSFRGRSSYHEIDYGWMDGIHNEDKDSYVMLYMSSVKKKEPIDLYYRLKNSRGEFRWVHEMGRPYSNIDGNFEGYVGVLLDITEQRLAEEEKKRYQLLSEKAYDAILFIDIEGNIVEANKSALNLYGYTSEEILKKTIFDLRGKDAESMKKIKEELKQAEEEEGIMFESVHYTKDGIVIPVEVSSQLAEIGGKKLHLSIIRDIRDRKKHEQILHESEERYKALFNNGNDPILVHEIIDKEHMITKYIEVNNSACSKIGYTREELLKMGPRNLLSKELIETRPNLIRNIINNKHFTYETTYLTKNSIELPLEVSSHYFNMNGKEVIISIARDITERKKVEEELKKAKNAAEEANRAKSEFLANMSHEIRTPLNGIIGMINMTLMTQLDHEQQENLNIAKVSADSLLTVINDILDFSKVEAGKLSIDNVNFNIRQLIEETIKPHYFRANEKGIELVQQFHGNIPVNLYGDPNRIKQVLNNLLGNAIKFTEDGKIVLSVRSKLVCDDNIELGFSVSDTGIGIDEKDINKLFMSFSQLDCSNKSKYGGTGLGLAISKRLIEMMGGKVRVSSQKGKGSIFEFYINIKLGNLNNDKLNKDNGNSRGNSGLCILLAEDDKVNQLFTYKMLQRKGYNVTVANTGREVLNKLEKNQYDVILMDDQMPEMNGVEVTGIIRNKEIETGEHVPIIALTAHAIFGDKEKYLSSGMDEYIAKPFQIEELYSVIEKVYNQSLVESDVPYVKSNNNLNICKQIVNKKLDDSIIQNDVEIAESFKLLKDIFVSQTLNDYTYTHYLKGLIHNIKDKFNTKGIVDMKTLAFKIELSLRRGDYDEGKQLIMKLISEFETRTK</sequence>
<dbReference type="RefSeq" id="WP_406770487.1">
    <property type="nucleotide sequence ID" value="NZ_JBJHZZ010000012.1"/>
</dbReference>
<evidence type="ECO:0000256" key="14">
    <source>
        <dbReference type="ARBA" id="ARBA00024867"/>
    </source>
</evidence>
<dbReference type="Pfam" id="PF02518">
    <property type="entry name" value="HATPase_c"/>
    <property type="match status" value="1"/>
</dbReference>
<keyword evidence="22" id="KW-1185">Reference proteome</keyword>
<evidence type="ECO:0000259" key="18">
    <source>
        <dbReference type="PROSITE" id="PS50110"/>
    </source>
</evidence>
<evidence type="ECO:0000256" key="10">
    <source>
        <dbReference type="ARBA" id="ARBA00022840"/>
    </source>
</evidence>
<dbReference type="PANTHER" id="PTHR45339">
    <property type="entry name" value="HYBRID SIGNAL TRANSDUCTION HISTIDINE KINASE J"/>
    <property type="match status" value="1"/>
</dbReference>
<dbReference type="PROSITE" id="PS50110">
    <property type="entry name" value="RESPONSE_REGULATORY"/>
    <property type="match status" value="1"/>
</dbReference>
<dbReference type="SMART" id="SM00387">
    <property type="entry name" value="HATPase_c"/>
    <property type="match status" value="1"/>
</dbReference>
<feature type="domain" description="PAS" evidence="19">
    <location>
        <begin position="276"/>
        <end position="348"/>
    </location>
</feature>
<keyword evidence="9" id="KW-0418">Kinase</keyword>
<dbReference type="PROSITE" id="PS50112">
    <property type="entry name" value="PAS"/>
    <property type="match status" value="2"/>
</dbReference>
<accession>A0ABW8T7Y6</accession>
<evidence type="ECO:0000313" key="22">
    <source>
        <dbReference type="Proteomes" id="UP001623591"/>
    </source>
</evidence>
<dbReference type="Pfam" id="PF13426">
    <property type="entry name" value="PAS_9"/>
    <property type="match status" value="2"/>
</dbReference>
<dbReference type="InterPro" id="IPR001610">
    <property type="entry name" value="PAC"/>
</dbReference>
<evidence type="ECO:0000256" key="13">
    <source>
        <dbReference type="ARBA" id="ARBA00023136"/>
    </source>
</evidence>
<dbReference type="InterPro" id="IPR011006">
    <property type="entry name" value="CheY-like_superfamily"/>
</dbReference>
<dbReference type="SMART" id="SM00388">
    <property type="entry name" value="HisKA"/>
    <property type="match status" value="1"/>
</dbReference>
<keyword evidence="5" id="KW-1003">Cell membrane</keyword>
<evidence type="ECO:0000256" key="12">
    <source>
        <dbReference type="ARBA" id="ARBA00023012"/>
    </source>
</evidence>
<reference evidence="21 22" key="1">
    <citation type="submission" date="2024-11" db="EMBL/GenBank/DDBJ databases">
        <authorList>
            <person name="Heng Y.C."/>
            <person name="Lim A.C.H."/>
            <person name="Lee J.K.Y."/>
            <person name="Kittelmann S."/>
        </authorList>
    </citation>
    <scope>NUCLEOTIDE SEQUENCE [LARGE SCALE GENOMIC DNA]</scope>
    <source>
        <strain evidence="21 22">WILCCON 0185</strain>
    </source>
</reference>
<comment type="subcellular location">
    <subcellularLocation>
        <location evidence="2">Cell membrane</location>
        <topology evidence="2">Multi-pass membrane protein</topology>
    </subcellularLocation>
</comment>
<dbReference type="Proteomes" id="UP001623591">
    <property type="component" value="Unassembled WGS sequence"/>
</dbReference>
<dbReference type="CDD" id="cd00082">
    <property type="entry name" value="HisKA"/>
    <property type="match status" value="1"/>
</dbReference>
<feature type="coiled-coil region" evidence="16">
    <location>
        <begin position="513"/>
        <end position="547"/>
    </location>
</feature>
<dbReference type="Gene3D" id="1.10.287.130">
    <property type="match status" value="1"/>
</dbReference>
<keyword evidence="8" id="KW-0547">Nucleotide-binding</keyword>
<keyword evidence="9" id="KW-0808">Transferase</keyword>
<keyword evidence="11" id="KW-1133">Transmembrane helix</keyword>
<keyword evidence="12" id="KW-0902">Two-component regulatory system</keyword>
<dbReference type="InterPro" id="IPR003661">
    <property type="entry name" value="HisK_dim/P_dom"/>
</dbReference>
<feature type="domain" description="Histidine kinase" evidence="17">
    <location>
        <begin position="547"/>
        <end position="768"/>
    </location>
</feature>
<keyword evidence="6 15" id="KW-0597">Phosphoprotein</keyword>
<evidence type="ECO:0000256" key="16">
    <source>
        <dbReference type="SAM" id="Coils"/>
    </source>
</evidence>
<evidence type="ECO:0000256" key="6">
    <source>
        <dbReference type="ARBA" id="ARBA00022553"/>
    </source>
</evidence>
<keyword evidence="10" id="KW-0067">ATP-binding</keyword>
<dbReference type="SUPFAM" id="SSF52172">
    <property type="entry name" value="CheY-like"/>
    <property type="match status" value="1"/>
</dbReference>
<dbReference type="Gene3D" id="3.40.50.2300">
    <property type="match status" value="1"/>
</dbReference>
<feature type="domain" description="Response regulatory" evidence="18">
    <location>
        <begin position="790"/>
        <end position="908"/>
    </location>
</feature>
<dbReference type="PROSITE" id="PS50113">
    <property type="entry name" value="PAC"/>
    <property type="match status" value="2"/>
</dbReference>
<dbReference type="CDD" id="cd17546">
    <property type="entry name" value="REC_hyHK_CKI1_RcsC-like"/>
    <property type="match status" value="1"/>
</dbReference>
<dbReference type="SUPFAM" id="SSF55785">
    <property type="entry name" value="PYP-like sensor domain (PAS domain)"/>
    <property type="match status" value="4"/>
</dbReference>
<protein>
    <recommendedName>
        <fullName evidence="4">Stage 0 sporulation protein A homolog</fullName>
        <ecNumber evidence="3">2.7.13.3</ecNumber>
    </recommendedName>
</protein>
<evidence type="ECO:0000256" key="1">
    <source>
        <dbReference type="ARBA" id="ARBA00000085"/>
    </source>
</evidence>
<dbReference type="SMART" id="SM00086">
    <property type="entry name" value="PAC"/>
    <property type="match status" value="3"/>
</dbReference>
<dbReference type="Pfam" id="PF13188">
    <property type="entry name" value="PAS_8"/>
    <property type="match status" value="1"/>
</dbReference>
<name>A0ABW8T7Y6_9CLOT</name>
<dbReference type="Gene3D" id="3.30.450.20">
    <property type="entry name" value="PAS domain"/>
    <property type="match status" value="4"/>
</dbReference>
<feature type="domain" description="PAC" evidence="20">
    <location>
        <begin position="479"/>
        <end position="529"/>
    </location>
</feature>
<evidence type="ECO:0000256" key="9">
    <source>
        <dbReference type="ARBA" id="ARBA00022777"/>
    </source>
</evidence>
<dbReference type="InterPro" id="IPR003594">
    <property type="entry name" value="HATPase_dom"/>
</dbReference>
<organism evidence="21 22">
    <name type="scientific">Candidatus Clostridium stratigraminis</name>
    <dbReference type="NCBI Taxonomy" id="3381661"/>
    <lineage>
        <taxon>Bacteria</taxon>
        <taxon>Bacillati</taxon>
        <taxon>Bacillota</taxon>
        <taxon>Clostridia</taxon>
        <taxon>Eubacteriales</taxon>
        <taxon>Clostridiaceae</taxon>
        <taxon>Clostridium</taxon>
    </lineage>
</organism>
<gene>
    <name evidence="21" type="ORF">ACJDUG_13885</name>
</gene>
<evidence type="ECO:0000256" key="3">
    <source>
        <dbReference type="ARBA" id="ARBA00012438"/>
    </source>
</evidence>
<dbReference type="Pfam" id="PF08447">
    <property type="entry name" value="PAS_3"/>
    <property type="match status" value="1"/>
</dbReference>
<comment type="caution">
    <text evidence="21">The sequence shown here is derived from an EMBL/GenBank/DDBJ whole genome shotgun (WGS) entry which is preliminary data.</text>
</comment>
<dbReference type="InterPro" id="IPR004358">
    <property type="entry name" value="Sig_transdc_His_kin-like_C"/>
</dbReference>
<dbReference type="InterPro" id="IPR000700">
    <property type="entry name" value="PAS-assoc_C"/>
</dbReference>
<dbReference type="Gene3D" id="3.30.565.10">
    <property type="entry name" value="Histidine kinase-like ATPase, C-terminal domain"/>
    <property type="match status" value="1"/>
</dbReference>
<feature type="domain" description="PAS" evidence="19">
    <location>
        <begin position="401"/>
        <end position="477"/>
    </location>
</feature>
<keyword evidence="13" id="KW-0472">Membrane</keyword>
<dbReference type="SUPFAM" id="SSF55874">
    <property type="entry name" value="ATPase domain of HSP90 chaperone/DNA topoisomerase II/histidine kinase"/>
    <property type="match status" value="1"/>
</dbReference>
<evidence type="ECO:0000256" key="7">
    <source>
        <dbReference type="ARBA" id="ARBA00022692"/>
    </source>
</evidence>
<evidence type="ECO:0000259" key="19">
    <source>
        <dbReference type="PROSITE" id="PS50112"/>
    </source>
</evidence>
<feature type="domain" description="PAC" evidence="20">
    <location>
        <begin position="227"/>
        <end position="279"/>
    </location>
</feature>
<dbReference type="InterPro" id="IPR013655">
    <property type="entry name" value="PAS_fold_3"/>
</dbReference>
<comment type="catalytic activity">
    <reaction evidence="1">
        <text>ATP + protein L-histidine = ADP + protein N-phospho-L-histidine.</text>
        <dbReference type="EC" id="2.7.13.3"/>
    </reaction>
</comment>
<proteinExistence type="predicted"/>
<evidence type="ECO:0000256" key="2">
    <source>
        <dbReference type="ARBA" id="ARBA00004651"/>
    </source>
</evidence>
<dbReference type="EC" id="2.7.13.3" evidence="3"/>
<dbReference type="Pfam" id="PF00512">
    <property type="entry name" value="HisKA"/>
    <property type="match status" value="1"/>
</dbReference>
<evidence type="ECO:0000256" key="8">
    <source>
        <dbReference type="ARBA" id="ARBA00022741"/>
    </source>
</evidence>
<comment type="function">
    <text evidence="14">May play the central regulatory role in sporulation. It may be an element of the effector pathway responsible for the activation of sporulation genes in response to nutritional stress. Spo0A may act in concert with spo0H (a sigma factor) to control the expression of some genes that are critical to the sporulation process.</text>
</comment>
<evidence type="ECO:0000256" key="11">
    <source>
        <dbReference type="ARBA" id="ARBA00022989"/>
    </source>
</evidence>
<dbReference type="EMBL" id="JBJHZZ010000012">
    <property type="protein sequence ID" value="MFL0248055.1"/>
    <property type="molecule type" value="Genomic_DNA"/>
</dbReference>
<dbReference type="NCBIfam" id="TIGR00229">
    <property type="entry name" value="sensory_box"/>
    <property type="match status" value="3"/>
</dbReference>
<feature type="modified residue" description="4-aspartylphosphate" evidence="15">
    <location>
        <position position="839"/>
    </location>
</feature>
<dbReference type="Pfam" id="PF00072">
    <property type="entry name" value="Response_reg"/>
    <property type="match status" value="1"/>
</dbReference>
<dbReference type="CDD" id="cd16922">
    <property type="entry name" value="HATPase_EvgS-ArcB-TorS-like"/>
    <property type="match status" value="1"/>
</dbReference>
<dbReference type="PROSITE" id="PS50109">
    <property type="entry name" value="HIS_KIN"/>
    <property type="match status" value="1"/>
</dbReference>
<dbReference type="InterPro" id="IPR005467">
    <property type="entry name" value="His_kinase_dom"/>
</dbReference>
<evidence type="ECO:0000256" key="5">
    <source>
        <dbReference type="ARBA" id="ARBA00022475"/>
    </source>
</evidence>
<evidence type="ECO:0000313" key="21">
    <source>
        <dbReference type="EMBL" id="MFL0248055.1"/>
    </source>
</evidence>
<dbReference type="InterPro" id="IPR000014">
    <property type="entry name" value="PAS"/>
</dbReference>
<dbReference type="InterPro" id="IPR035965">
    <property type="entry name" value="PAS-like_dom_sf"/>
</dbReference>
<evidence type="ECO:0000256" key="15">
    <source>
        <dbReference type="PROSITE-ProRule" id="PRU00169"/>
    </source>
</evidence>
<dbReference type="InterPro" id="IPR036097">
    <property type="entry name" value="HisK_dim/P_sf"/>
</dbReference>
<dbReference type="SMART" id="SM00091">
    <property type="entry name" value="PAS"/>
    <property type="match status" value="4"/>
</dbReference>